<keyword evidence="3" id="KW-1185">Reference proteome</keyword>
<dbReference type="Pfam" id="PF12776">
    <property type="entry name" value="Myb_DNA-bind_3"/>
    <property type="match status" value="1"/>
</dbReference>
<dbReference type="PANTHER" id="PTHR31704">
    <property type="entry name" value="MYB/SANT-LIKE DNA-BINDING DOMAIN PROTEIN-RELATED"/>
    <property type="match status" value="1"/>
</dbReference>
<dbReference type="EMBL" id="JAVXUP010002985">
    <property type="protein sequence ID" value="KAK3000540.1"/>
    <property type="molecule type" value="Genomic_DNA"/>
</dbReference>
<evidence type="ECO:0000313" key="2">
    <source>
        <dbReference type="EMBL" id="KAK3000540.1"/>
    </source>
</evidence>
<protein>
    <recommendedName>
        <fullName evidence="1">Myb/SANT-like domain-containing protein</fullName>
    </recommendedName>
</protein>
<dbReference type="AlphaFoldDB" id="A0AA89AFJ8"/>
<evidence type="ECO:0000313" key="3">
    <source>
        <dbReference type="Proteomes" id="UP001188597"/>
    </source>
</evidence>
<reference evidence="2" key="1">
    <citation type="submission" date="2022-12" db="EMBL/GenBank/DDBJ databases">
        <title>Draft genome assemblies for two species of Escallonia (Escalloniales).</title>
        <authorList>
            <person name="Chanderbali A."/>
            <person name="Dervinis C."/>
            <person name="Anghel I."/>
            <person name="Soltis D."/>
            <person name="Soltis P."/>
            <person name="Zapata F."/>
        </authorList>
    </citation>
    <scope>NUCLEOTIDE SEQUENCE</scope>
    <source>
        <strain evidence="2">UCBG64.0493</strain>
        <tissue evidence="2">Leaf</tissue>
    </source>
</reference>
<comment type="caution">
    <text evidence="2">The sequence shown here is derived from an EMBL/GenBank/DDBJ whole genome shotgun (WGS) entry which is preliminary data.</text>
</comment>
<proteinExistence type="predicted"/>
<dbReference type="Proteomes" id="UP001188597">
    <property type="component" value="Unassembled WGS sequence"/>
</dbReference>
<dbReference type="PANTHER" id="PTHR31704:SF37">
    <property type="entry name" value="HEAT SHOCK PROTEIN"/>
    <property type="match status" value="1"/>
</dbReference>
<sequence length="158" mass="17937">MTRREYDKLQMKNHWDVLRRDWQQWDNLMHGESGLGWDPVRKTVDAADYWRERNIAGSGVGSMSFGVDDDDDTTIGGEEGDIDDVQPLVGASLDGMTTNVNTNKYYVVNAGYPSMKGHLAPYKGPNICYLLLDFRRGSQKDFELESLDDNISWEGHAN</sequence>
<organism evidence="2 3">
    <name type="scientific">Escallonia herrerae</name>
    <dbReference type="NCBI Taxonomy" id="1293975"/>
    <lineage>
        <taxon>Eukaryota</taxon>
        <taxon>Viridiplantae</taxon>
        <taxon>Streptophyta</taxon>
        <taxon>Embryophyta</taxon>
        <taxon>Tracheophyta</taxon>
        <taxon>Spermatophyta</taxon>
        <taxon>Magnoliopsida</taxon>
        <taxon>eudicotyledons</taxon>
        <taxon>Gunneridae</taxon>
        <taxon>Pentapetalae</taxon>
        <taxon>asterids</taxon>
        <taxon>campanulids</taxon>
        <taxon>Escalloniales</taxon>
        <taxon>Escalloniaceae</taxon>
        <taxon>Escallonia</taxon>
    </lineage>
</organism>
<feature type="domain" description="Myb/SANT-like" evidence="1">
    <location>
        <begin position="3"/>
        <end position="50"/>
    </location>
</feature>
<dbReference type="InterPro" id="IPR024752">
    <property type="entry name" value="Myb/SANT-like_dom"/>
</dbReference>
<name>A0AA89AFJ8_9ASTE</name>
<evidence type="ECO:0000259" key="1">
    <source>
        <dbReference type="Pfam" id="PF12776"/>
    </source>
</evidence>
<accession>A0AA89AFJ8</accession>
<gene>
    <name evidence="2" type="ORF">RJ639_021919</name>
</gene>